<protein>
    <submittedName>
        <fullName evidence="2">Uncharacterized protein</fullName>
    </submittedName>
</protein>
<evidence type="ECO:0000313" key="2">
    <source>
        <dbReference type="EMBL" id="GMT18475.1"/>
    </source>
</evidence>
<accession>A0AAV5VIN0</accession>
<gene>
    <name evidence="2" type="ORF">PFISCL1PPCAC_9772</name>
</gene>
<comment type="caution">
    <text evidence="2">The sequence shown here is derived from an EMBL/GenBank/DDBJ whole genome shotgun (WGS) entry which is preliminary data.</text>
</comment>
<name>A0AAV5VIN0_9BILA</name>
<feature type="compositionally biased region" description="Polar residues" evidence="1">
    <location>
        <begin position="61"/>
        <end position="72"/>
    </location>
</feature>
<proteinExistence type="predicted"/>
<evidence type="ECO:0000256" key="1">
    <source>
        <dbReference type="SAM" id="MobiDB-lite"/>
    </source>
</evidence>
<evidence type="ECO:0000313" key="3">
    <source>
        <dbReference type="Proteomes" id="UP001432322"/>
    </source>
</evidence>
<sequence>ASSTTCPPAMDELAAATKARPTQSYYVPRPILEHQEKKETSPKQHKKIAPIAQLYTPPHSRASNQMPSSTSKPRPLMDIQIEKTSLFAPSPSDSCSDSSRKSPDQHRKSPEIENRRRNKPKVEEERKKSAEQRTEMFPKIIPVPSSSTPSSSRKSTTPPREGFGTNLAPPPPTPAAKDGCICDREKTHVACKRCGYECTGRLSIVCPLHPMQMNLMDLTACPNPLCHSVQLYEVPADAAAR</sequence>
<keyword evidence="3" id="KW-1185">Reference proteome</keyword>
<feature type="compositionally biased region" description="Basic and acidic residues" evidence="1">
    <location>
        <begin position="31"/>
        <end position="42"/>
    </location>
</feature>
<feature type="compositionally biased region" description="Basic and acidic residues" evidence="1">
    <location>
        <begin position="98"/>
        <end position="136"/>
    </location>
</feature>
<reference evidence="2" key="1">
    <citation type="submission" date="2023-10" db="EMBL/GenBank/DDBJ databases">
        <title>Genome assembly of Pristionchus species.</title>
        <authorList>
            <person name="Yoshida K."/>
            <person name="Sommer R.J."/>
        </authorList>
    </citation>
    <scope>NUCLEOTIDE SEQUENCE</scope>
    <source>
        <strain evidence="2">RS5133</strain>
    </source>
</reference>
<dbReference type="Proteomes" id="UP001432322">
    <property type="component" value="Unassembled WGS sequence"/>
</dbReference>
<organism evidence="2 3">
    <name type="scientific">Pristionchus fissidentatus</name>
    <dbReference type="NCBI Taxonomy" id="1538716"/>
    <lineage>
        <taxon>Eukaryota</taxon>
        <taxon>Metazoa</taxon>
        <taxon>Ecdysozoa</taxon>
        <taxon>Nematoda</taxon>
        <taxon>Chromadorea</taxon>
        <taxon>Rhabditida</taxon>
        <taxon>Rhabditina</taxon>
        <taxon>Diplogasteromorpha</taxon>
        <taxon>Diplogasteroidea</taxon>
        <taxon>Neodiplogasteridae</taxon>
        <taxon>Pristionchus</taxon>
    </lineage>
</organism>
<feature type="region of interest" description="Disordered" evidence="1">
    <location>
        <begin position="15"/>
        <end position="176"/>
    </location>
</feature>
<feature type="compositionally biased region" description="Low complexity" evidence="1">
    <location>
        <begin position="138"/>
        <end position="160"/>
    </location>
</feature>
<feature type="non-terminal residue" evidence="2">
    <location>
        <position position="1"/>
    </location>
</feature>
<dbReference type="EMBL" id="BTSY01000003">
    <property type="protein sequence ID" value="GMT18475.1"/>
    <property type="molecule type" value="Genomic_DNA"/>
</dbReference>
<dbReference type="AlphaFoldDB" id="A0AAV5VIN0"/>